<feature type="compositionally biased region" description="Low complexity" evidence="5">
    <location>
        <begin position="1"/>
        <end position="16"/>
    </location>
</feature>
<feature type="region of interest" description="Disordered" evidence="5">
    <location>
        <begin position="58"/>
        <end position="80"/>
    </location>
</feature>
<accession>A0A1W5CW15</accession>
<keyword evidence="3 4" id="KW-0862">Zinc</keyword>
<evidence type="ECO:0000256" key="5">
    <source>
        <dbReference type="SAM" id="MobiDB-lite"/>
    </source>
</evidence>
<feature type="domain" description="TRAF-type" evidence="7">
    <location>
        <begin position="257"/>
        <end position="302"/>
    </location>
</feature>
<sequence length="506" mass="56254">MSSSPRRGWPWRSSTSNSAPTTPDSLGPHSPDDRENLLEEHSADEYYHLSIPVMDTFRSTHLPSHRPNRPSRPHVPESVATSPSLLLPSAALASESDTGRIDLRSLDYVIPFDDNLMCAICHCPFVTPVKLDCDHVFCQECVNRAMMHQERESRTCPTCRTKIHQGVVTPVIKIVTRMLDGLLAKCVFHEEGCTELVARGQMQGHIDRYCNYSRVHCPLVDCNLKIRRKDTNKGCLHKIVDCDDCYQSMMEQDLELHQTKHCKRCMALCPDCKAEVLRYKLEEHIEQCPEAIFPCNAAPYGCEFIAKRTALDEHRITCPLAKLVPFLEIQNERLEAHASALKILQEKNSLLQASLSSIQDALGPSTNLVDTSPSSNTQPDSAPFDSTAAHLLSLHESLREEVERVSAAVSELDGKSSMMIMNESLRIKDEMAYTNAVVGNMRTQLQWLVSSRLQTQQRMAMVRSATTGEGGMGVSVASSSAPGGPSGGPAQPVRRMSDSTRQETKL</sequence>
<dbReference type="PROSITE" id="PS00518">
    <property type="entry name" value="ZF_RING_1"/>
    <property type="match status" value="1"/>
</dbReference>
<keyword evidence="2 4" id="KW-0863">Zinc-finger</keyword>
<keyword evidence="1 4" id="KW-0479">Metal-binding</keyword>
<dbReference type="SUPFAM" id="SSF57850">
    <property type="entry name" value="RING/U-box"/>
    <property type="match status" value="1"/>
</dbReference>
<feature type="region of interest" description="Disordered" evidence="5">
    <location>
        <begin position="1"/>
        <end position="39"/>
    </location>
</feature>
<dbReference type="Pfam" id="PF02176">
    <property type="entry name" value="zf-TRAF"/>
    <property type="match status" value="1"/>
</dbReference>
<dbReference type="Pfam" id="PF13445">
    <property type="entry name" value="zf-RING_UBOX"/>
    <property type="match status" value="1"/>
</dbReference>
<evidence type="ECO:0000256" key="2">
    <source>
        <dbReference type="ARBA" id="ARBA00022771"/>
    </source>
</evidence>
<dbReference type="Gene3D" id="3.30.40.10">
    <property type="entry name" value="Zinc/RING finger domain, C3HC4 (zinc finger)"/>
    <property type="match status" value="3"/>
</dbReference>
<dbReference type="PROSITE" id="PS50145">
    <property type="entry name" value="ZF_TRAF"/>
    <property type="match status" value="1"/>
</dbReference>
<keyword evidence="9" id="KW-1185">Reference proteome</keyword>
<evidence type="ECO:0000256" key="4">
    <source>
        <dbReference type="PROSITE-ProRule" id="PRU00207"/>
    </source>
</evidence>
<evidence type="ECO:0000313" key="9">
    <source>
        <dbReference type="Proteomes" id="UP000192927"/>
    </source>
</evidence>
<feature type="compositionally biased region" description="Basic and acidic residues" evidence="5">
    <location>
        <begin position="495"/>
        <end position="506"/>
    </location>
</feature>
<feature type="zinc finger region" description="TRAF-type" evidence="4">
    <location>
        <begin position="257"/>
        <end position="302"/>
    </location>
</feature>
<feature type="region of interest" description="Disordered" evidence="5">
    <location>
        <begin position="466"/>
        <end position="506"/>
    </location>
</feature>
<dbReference type="SUPFAM" id="SSF49599">
    <property type="entry name" value="TRAF domain-like"/>
    <property type="match status" value="2"/>
</dbReference>
<dbReference type="GO" id="GO:0008270">
    <property type="term" value="F:zinc ion binding"/>
    <property type="evidence" value="ECO:0007669"/>
    <property type="project" value="UniProtKB-KW"/>
</dbReference>
<evidence type="ECO:0000259" key="6">
    <source>
        <dbReference type="PROSITE" id="PS50089"/>
    </source>
</evidence>
<dbReference type="InterPro" id="IPR027370">
    <property type="entry name" value="Znf-RING_euk"/>
</dbReference>
<dbReference type="Proteomes" id="UP000192927">
    <property type="component" value="Unassembled WGS sequence"/>
</dbReference>
<dbReference type="InterPro" id="IPR017907">
    <property type="entry name" value="Znf_RING_CS"/>
</dbReference>
<evidence type="ECO:0000256" key="1">
    <source>
        <dbReference type="ARBA" id="ARBA00022723"/>
    </source>
</evidence>
<evidence type="ECO:0000313" key="8">
    <source>
        <dbReference type="EMBL" id="SLM35057.1"/>
    </source>
</evidence>
<reference evidence="9" key="1">
    <citation type="submission" date="2017-03" db="EMBL/GenBank/DDBJ databases">
        <authorList>
            <person name="Sharma R."/>
            <person name="Thines M."/>
        </authorList>
    </citation>
    <scope>NUCLEOTIDE SEQUENCE [LARGE SCALE GENOMIC DNA]</scope>
</reference>
<evidence type="ECO:0000259" key="7">
    <source>
        <dbReference type="PROSITE" id="PS50145"/>
    </source>
</evidence>
<dbReference type="SMART" id="SM00184">
    <property type="entry name" value="RING"/>
    <property type="match status" value="1"/>
</dbReference>
<dbReference type="InterPro" id="IPR001293">
    <property type="entry name" value="Znf_TRAF"/>
</dbReference>
<proteinExistence type="predicted"/>
<dbReference type="AlphaFoldDB" id="A0A1W5CW15"/>
<evidence type="ECO:0000256" key="3">
    <source>
        <dbReference type="ARBA" id="ARBA00022833"/>
    </source>
</evidence>
<protein>
    <submittedName>
        <fullName evidence="8">Zinc finger, TRAF-type</fullName>
    </submittedName>
</protein>
<dbReference type="InterPro" id="IPR001841">
    <property type="entry name" value="Znf_RING"/>
</dbReference>
<feature type="compositionally biased region" description="Basic and acidic residues" evidence="5">
    <location>
        <begin position="30"/>
        <end position="39"/>
    </location>
</feature>
<feature type="compositionally biased region" description="Low complexity" evidence="5">
    <location>
        <begin position="474"/>
        <end position="493"/>
    </location>
</feature>
<dbReference type="PANTHER" id="PTHR10131:SF94">
    <property type="entry name" value="TNF RECEPTOR-ASSOCIATED FACTOR 4"/>
    <property type="match status" value="1"/>
</dbReference>
<organism evidence="8 9">
    <name type="scientific">Lasallia pustulata</name>
    <dbReference type="NCBI Taxonomy" id="136370"/>
    <lineage>
        <taxon>Eukaryota</taxon>
        <taxon>Fungi</taxon>
        <taxon>Dikarya</taxon>
        <taxon>Ascomycota</taxon>
        <taxon>Pezizomycotina</taxon>
        <taxon>Lecanoromycetes</taxon>
        <taxon>OSLEUM clade</taxon>
        <taxon>Umbilicariomycetidae</taxon>
        <taxon>Umbilicariales</taxon>
        <taxon>Umbilicariaceae</taxon>
        <taxon>Lasallia</taxon>
    </lineage>
</organism>
<dbReference type="PROSITE" id="PS50089">
    <property type="entry name" value="ZF_RING_2"/>
    <property type="match status" value="1"/>
</dbReference>
<feature type="compositionally biased region" description="Basic residues" evidence="5">
    <location>
        <begin position="63"/>
        <end position="72"/>
    </location>
</feature>
<name>A0A1W5CW15_9LECA</name>
<dbReference type="PANTHER" id="PTHR10131">
    <property type="entry name" value="TNF RECEPTOR ASSOCIATED FACTOR"/>
    <property type="match status" value="1"/>
</dbReference>
<dbReference type="InterPro" id="IPR013083">
    <property type="entry name" value="Znf_RING/FYVE/PHD"/>
</dbReference>
<dbReference type="EMBL" id="FWEW01000500">
    <property type="protein sequence ID" value="SLM35057.1"/>
    <property type="molecule type" value="Genomic_DNA"/>
</dbReference>
<feature type="domain" description="RING-type" evidence="6">
    <location>
        <begin position="118"/>
        <end position="160"/>
    </location>
</feature>